<dbReference type="AlphaFoldDB" id="A0A814C1N3"/>
<name>A0A814C1N3_9BILA</name>
<keyword evidence="2" id="KW-1185">Reference proteome</keyword>
<proteinExistence type="predicted"/>
<dbReference type="EMBL" id="CAJNOC010002466">
    <property type="protein sequence ID" value="CAF0934853.1"/>
    <property type="molecule type" value="Genomic_DNA"/>
</dbReference>
<gene>
    <name evidence="1" type="ORF">OXX778_LOCUS13109</name>
</gene>
<comment type="caution">
    <text evidence="1">The sequence shown here is derived from an EMBL/GenBank/DDBJ whole genome shotgun (WGS) entry which is preliminary data.</text>
</comment>
<dbReference type="OrthoDB" id="6086417at2759"/>
<dbReference type="Proteomes" id="UP000663879">
    <property type="component" value="Unassembled WGS sequence"/>
</dbReference>
<protein>
    <submittedName>
        <fullName evidence="1">Uncharacterized protein</fullName>
    </submittedName>
</protein>
<organism evidence="1 2">
    <name type="scientific">Brachionus calyciflorus</name>
    <dbReference type="NCBI Taxonomy" id="104777"/>
    <lineage>
        <taxon>Eukaryota</taxon>
        <taxon>Metazoa</taxon>
        <taxon>Spiralia</taxon>
        <taxon>Gnathifera</taxon>
        <taxon>Rotifera</taxon>
        <taxon>Eurotatoria</taxon>
        <taxon>Monogononta</taxon>
        <taxon>Pseudotrocha</taxon>
        <taxon>Ploima</taxon>
        <taxon>Brachionidae</taxon>
        <taxon>Brachionus</taxon>
    </lineage>
</organism>
<evidence type="ECO:0000313" key="2">
    <source>
        <dbReference type="Proteomes" id="UP000663879"/>
    </source>
</evidence>
<reference evidence="1" key="1">
    <citation type="submission" date="2021-02" db="EMBL/GenBank/DDBJ databases">
        <authorList>
            <person name="Nowell W R."/>
        </authorList>
    </citation>
    <scope>NUCLEOTIDE SEQUENCE</scope>
    <source>
        <strain evidence="1">Ploen Becks lab</strain>
    </source>
</reference>
<evidence type="ECO:0000313" key="1">
    <source>
        <dbReference type="EMBL" id="CAF0934853.1"/>
    </source>
</evidence>
<sequence>MSQNTLVYPTKEFGRQEAPSAAHLNNSFAVGCIVERVLKQIGEEDDVEEWFNKFDRVATANGWSDFEKGRKVPVWFKEKPLNILSEMHEDAKYSYSAVKENIITK</sequence>
<accession>A0A814C1N3</accession>